<gene>
    <name evidence="3" type="ORF">ACFQE6_10450</name>
</gene>
<dbReference type="InterPro" id="IPR014710">
    <property type="entry name" value="RmlC-like_jellyroll"/>
</dbReference>
<dbReference type="CDD" id="cd02238">
    <property type="entry name" value="cupin_KdgF"/>
    <property type="match status" value="1"/>
</dbReference>
<dbReference type="PANTHER" id="PTHR40112">
    <property type="entry name" value="H2HPP ISOMERASE"/>
    <property type="match status" value="1"/>
</dbReference>
<feature type="domain" description="Cupin type-2" evidence="2">
    <location>
        <begin position="33"/>
        <end position="96"/>
    </location>
</feature>
<evidence type="ECO:0000259" key="2">
    <source>
        <dbReference type="Pfam" id="PF07883"/>
    </source>
</evidence>
<accession>A0ABD5SK25</accession>
<sequence length="120" mass="13102">MDRLSTAHADFEEVADGVHLADLPAGNRASMVYWRIESGATLPTHTHANEQIGYVLEGELTAIVESEAYALTAGDAYLFHSNERHGAENRSDEDAIGLGVLAPPREEPDWRRTASAVEQD</sequence>
<feature type="region of interest" description="Disordered" evidence="1">
    <location>
        <begin position="87"/>
        <end position="120"/>
    </location>
</feature>
<protein>
    <submittedName>
        <fullName evidence="3">Cupin domain-containing protein</fullName>
    </submittedName>
</protein>
<name>A0ABD5SK25_9EURY</name>
<dbReference type="Pfam" id="PF07883">
    <property type="entry name" value="Cupin_2"/>
    <property type="match status" value="1"/>
</dbReference>
<dbReference type="InterPro" id="IPR011051">
    <property type="entry name" value="RmlC_Cupin_sf"/>
</dbReference>
<dbReference type="SUPFAM" id="SSF51182">
    <property type="entry name" value="RmlC-like cupins"/>
    <property type="match status" value="1"/>
</dbReference>
<keyword evidence="4" id="KW-1185">Reference proteome</keyword>
<evidence type="ECO:0000313" key="3">
    <source>
        <dbReference type="EMBL" id="MFC6765388.1"/>
    </source>
</evidence>
<evidence type="ECO:0000313" key="4">
    <source>
        <dbReference type="Proteomes" id="UP001596383"/>
    </source>
</evidence>
<proteinExistence type="predicted"/>
<dbReference type="Proteomes" id="UP001596383">
    <property type="component" value="Unassembled WGS sequence"/>
</dbReference>
<dbReference type="RefSeq" id="WP_273738413.1">
    <property type="nucleotide sequence ID" value="NZ_JAQIVI010000148.1"/>
</dbReference>
<reference evidence="3 4" key="1">
    <citation type="journal article" date="2019" name="Int. J. Syst. Evol. Microbiol.">
        <title>The Global Catalogue of Microorganisms (GCM) 10K type strain sequencing project: providing services to taxonomists for standard genome sequencing and annotation.</title>
        <authorList>
            <consortium name="The Broad Institute Genomics Platform"/>
            <consortium name="The Broad Institute Genome Sequencing Center for Infectious Disease"/>
            <person name="Wu L."/>
            <person name="Ma J."/>
        </authorList>
    </citation>
    <scope>NUCLEOTIDE SEQUENCE [LARGE SCALE GENOMIC DNA]</scope>
    <source>
        <strain evidence="3 4">LMG 29247</strain>
    </source>
</reference>
<organism evidence="3 4">
    <name type="scientific">Natrinema soli</name>
    <dbReference type="NCBI Taxonomy" id="1930624"/>
    <lineage>
        <taxon>Archaea</taxon>
        <taxon>Methanobacteriati</taxon>
        <taxon>Methanobacteriota</taxon>
        <taxon>Stenosarchaea group</taxon>
        <taxon>Halobacteria</taxon>
        <taxon>Halobacteriales</taxon>
        <taxon>Natrialbaceae</taxon>
        <taxon>Natrinema</taxon>
    </lineage>
</organism>
<comment type="caution">
    <text evidence="3">The sequence shown here is derived from an EMBL/GenBank/DDBJ whole genome shotgun (WGS) entry which is preliminary data.</text>
</comment>
<evidence type="ECO:0000256" key="1">
    <source>
        <dbReference type="SAM" id="MobiDB-lite"/>
    </source>
</evidence>
<dbReference type="PANTHER" id="PTHR40112:SF1">
    <property type="entry name" value="H2HPP ISOMERASE"/>
    <property type="match status" value="1"/>
</dbReference>
<dbReference type="EMBL" id="JBHSWV010000148">
    <property type="protein sequence ID" value="MFC6765388.1"/>
    <property type="molecule type" value="Genomic_DNA"/>
</dbReference>
<dbReference type="Gene3D" id="2.60.120.10">
    <property type="entry name" value="Jelly Rolls"/>
    <property type="match status" value="1"/>
</dbReference>
<dbReference type="AlphaFoldDB" id="A0ABD5SK25"/>
<dbReference type="InterPro" id="IPR052535">
    <property type="entry name" value="Bacilysin_H2HPP_isomerase"/>
</dbReference>
<dbReference type="InterPro" id="IPR013096">
    <property type="entry name" value="Cupin_2"/>
</dbReference>